<dbReference type="OMA" id="TIETWNA"/>
<evidence type="ECO:0000313" key="3">
    <source>
        <dbReference type="Proteomes" id="UP000029981"/>
    </source>
</evidence>
<dbReference type="PANTHER" id="PTHR47926">
    <property type="entry name" value="PENTATRICOPEPTIDE REPEAT-CONTAINING PROTEIN"/>
    <property type="match status" value="1"/>
</dbReference>
<dbReference type="NCBIfam" id="TIGR00756">
    <property type="entry name" value="PPR"/>
    <property type="match status" value="1"/>
</dbReference>
<dbReference type="Pfam" id="PF01535">
    <property type="entry name" value="PPR"/>
    <property type="match status" value="3"/>
</dbReference>
<evidence type="ECO:0000256" key="1">
    <source>
        <dbReference type="ARBA" id="ARBA00022737"/>
    </source>
</evidence>
<keyword evidence="1" id="KW-0677">Repeat</keyword>
<accession>A0A0A0L5H9</accession>
<dbReference type="Gene3D" id="1.25.40.10">
    <property type="entry name" value="Tetratricopeptide repeat domain"/>
    <property type="match status" value="2"/>
</dbReference>
<organism evidence="2 3">
    <name type="scientific">Cucumis sativus</name>
    <name type="common">Cucumber</name>
    <dbReference type="NCBI Taxonomy" id="3659"/>
    <lineage>
        <taxon>Eukaryota</taxon>
        <taxon>Viridiplantae</taxon>
        <taxon>Streptophyta</taxon>
        <taxon>Embryophyta</taxon>
        <taxon>Tracheophyta</taxon>
        <taxon>Spermatophyta</taxon>
        <taxon>Magnoliopsida</taxon>
        <taxon>eudicotyledons</taxon>
        <taxon>Gunneridae</taxon>
        <taxon>Pentapetalae</taxon>
        <taxon>rosids</taxon>
        <taxon>fabids</taxon>
        <taxon>Cucurbitales</taxon>
        <taxon>Cucurbitaceae</taxon>
        <taxon>Benincaseae</taxon>
        <taxon>Cucumis</taxon>
    </lineage>
</organism>
<keyword evidence="3" id="KW-1185">Reference proteome</keyword>
<protein>
    <recommendedName>
        <fullName evidence="4">Pentatricopeptide repeat-containing protein</fullName>
    </recommendedName>
</protein>
<dbReference type="Proteomes" id="UP000029981">
    <property type="component" value="Chromosome 3"/>
</dbReference>
<reference evidence="2 3" key="3">
    <citation type="journal article" date="2010" name="BMC Genomics">
        <title>Transcriptome sequencing and comparative analysis of cucumber flowers with different sex types.</title>
        <authorList>
            <person name="Guo S."/>
            <person name="Zheng Y."/>
            <person name="Joung J.G."/>
            <person name="Liu S."/>
            <person name="Zhang Z."/>
            <person name="Crasta O.R."/>
            <person name="Sobral B.W."/>
            <person name="Xu Y."/>
            <person name="Huang S."/>
            <person name="Fei Z."/>
        </authorList>
    </citation>
    <scope>NUCLEOTIDE SEQUENCE [LARGE SCALE GENOMIC DNA]</scope>
    <source>
        <strain evidence="3">cv. 9930</strain>
    </source>
</reference>
<dbReference type="EMBL" id="CM002924">
    <property type="protein sequence ID" value="KGN56973.1"/>
    <property type="molecule type" value="Genomic_DNA"/>
</dbReference>
<dbReference type="GO" id="GO:0009451">
    <property type="term" value="P:RNA modification"/>
    <property type="evidence" value="ECO:0007669"/>
    <property type="project" value="InterPro"/>
</dbReference>
<dbReference type="InterPro" id="IPR046960">
    <property type="entry name" value="PPR_At4g14850-like_plant"/>
</dbReference>
<gene>
    <name evidence="2" type="ORF">Csa_3G146580</name>
</gene>
<name>A0A0A0L5H9_CUCSA</name>
<dbReference type="PANTHER" id="PTHR47926:SF347">
    <property type="entry name" value="PENTATRICOPEPTIDE REPEAT-CONTAINING PROTEIN"/>
    <property type="match status" value="1"/>
</dbReference>
<dbReference type="InterPro" id="IPR002885">
    <property type="entry name" value="PPR_rpt"/>
</dbReference>
<evidence type="ECO:0008006" key="4">
    <source>
        <dbReference type="Google" id="ProtNLM"/>
    </source>
</evidence>
<evidence type="ECO:0000313" key="2">
    <source>
        <dbReference type="EMBL" id="KGN56973.1"/>
    </source>
</evidence>
<dbReference type="STRING" id="3659.A0A0A0L5H9"/>
<proteinExistence type="predicted"/>
<dbReference type="InterPro" id="IPR011990">
    <property type="entry name" value="TPR-like_helical_dom_sf"/>
</dbReference>
<dbReference type="Gramene" id="KGN56973">
    <property type="protein sequence ID" value="KGN56973"/>
    <property type="gene ID" value="Csa_3G146580"/>
</dbReference>
<reference evidence="2 3" key="4">
    <citation type="journal article" date="2011" name="BMC Genomics">
        <title>RNA-Seq improves annotation of protein-coding genes in the cucumber genome.</title>
        <authorList>
            <person name="Li Z."/>
            <person name="Zhang Z."/>
            <person name="Yan P."/>
            <person name="Huang S."/>
            <person name="Fei Z."/>
            <person name="Lin K."/>
        </authorList>
    </citation>
    <scope>NUCLEOTIDE SEQUENCE [LARGE SCALE GENOMIC DNA]</scope>
    <source>
        <strain evidence="3">cv. 9930</strain>
    </source>
</reference>
<reference evidence="2 3" key="1">
    <citation type="journal article" date="2009" name="Nat. Genet.">
        <title>The genome of the cucumber, Cucumis sativus L.</title>
        <authorList>
            <person name="Huang S."/>
            <person name="Li R."/>
            <person name="Zhang Z."/>
            <person name="Li L."/>
            <person name="Gu X."/>
            <person name="Fan W."/>
            <person name="Lucas W.J."/>
            <person name="Wang X."/>
            <person name="Xie B."/>
            <person name="Ni P."/>
            <person name="Ren Y."/>
            <person name="Zhu H."/>
            <person name="Li J."/>
            <person name="Lin K."/>
            <person name="Jin W."/>
            <person name="Fei Z."/>
            <person name="Li G."/>
            <person name="Staub J."/>
            <person name="Kilian A."/>
            <person name="van der Vossen E.A."/>
            <person name="Wu Y."/>
            <person name="Guo J."/>
            <person name="He J."/>
            <person name="Jia Z."/>
            <person name="Ren Y."/>
            <person name="Tian G."/>
            <person name="Lu Y."/>
            <person name="Ruan J."/>
            <person name="Qian W."/>
            <person name="Wang M."/>
            <person name="Huang Q."/>
            <person name="Li B."/>
            <person name="Xuan Z."/>
            <person name="Cao J."/>
            <person name="Asan"/>
            <person name="Wu Z."/>
            <person name="Zhang J."/>
            <person name="Cai Q."/>
            <person name="Bai Y."/>
            <person name="Zhao B."/>
            <person name="Han Y."/>
            <person name="Li Y."/>
            <person name="Li X."/>
            <person name="Wang S."/>
            <person name="Shi Q."/>
            <person name="Liu S."/>
            <person name="Cho W.K."/>
            <person name="Kim J.Y."/>
            <person name="Xu Y."/>
            <person name="Heller-Uszynska K."/>
            <person name="Miao H."/>
            <person name="Cheng Z."/>
            <person name="Zhang S."/>
            <person name="Wu J."/>
            <person name="Yang Y."/>
            <person name="Kang H."/>
            <person name="Li M."/>
            <person name="Liang H."/>
            <person name="Ren X."/>
            <person name="Shi Z."/>
            <person name="Wen M."/>
            <person name="Jian M."/>
            <person name="Yang H."/>
            <person name="Zhang G."/>
            <person name="Yang Z."/>
            <person name="Chen R."/>
            <person name="Liu S."/>
            <person name="Li J."/>
            <person name="Ma L."/>
            <person name="Liu H."/>
            <person name="Zhou Y."/>
            <person name="Zhao J."/>
            <person name="Fang X."/>
            <person name="Li G."/>
            <person name="Fang L."/>
            <person name="Li Y."/>
            <person name="Liu D."/>
            <person name="Zheng H."/>
            <person name="Zhang Y."/>
            <person name="Qin N."/>
            <person name="Li Z."/>
            <person name="Yang G."/>
            <person name="Yang S."/>
            <person name="Bolund L."/>
            <person name="Kristiansen K."/>
            <person name="Zheng H."/>
            <person name="Li S."/>
            <person name="Zhang X."/>
            <person name="Yang H."/>
            <person name="Wang J."/>
            <person name="Sun R."/>
            <person name="Zhang B."/>
            <person name="Jiang S."/>
            <person name="Wang J."/>
            <person name="Du Y."/>
            <person name="Li S."/>
        </authorList>
    </citation>
    <scope>NUCLEOTIDE SEQUENCE [LARGE SCALE GENOMIC DNA]</scope>
    <source>
        <strain evidence="3">cv. 9930</strain>
    </source>
</reference>
<dbReference type="AlphaFoldDB" id="A0A0A0L5H9"/>
<reference evidence="2 3" key="2">
    <citation type="journal article" date="2009" name="PLoS ONE">
        <title>An integrated genetic and cytogenetic map of the cucumber genome.</title>
        <authorList>
            <person name="Ren Y."/>
            <person name="Zhang Z."/>
            <person name="Liu J."/>
            <person name="Staub J.E."/>
            <person name="Han Y."/>
            <person name="Cheng Z."/>
            <person name="Li X."/>
            <person name="Lu J."/>
            <person name="Miao H."/>
            <person name="Kang H."/>
            <person name="Xie B."/>
            <person name="Gu X."/>
            <person name="Wang X."/>
            <person name="Du Y."/>
            <person name="Jin W."/>
            <person name="Huang S."/>
        </authorList>
    </citation>
    <scope>NUCLEOTIDE SEQUENCE [LARGE SCALE GENOMIC DNA]</scope>
    <source>
        <strain evidence="3">cv. 9930</strain>
    </source>
</reference>
<sequence length="203" mass="22212">MDPRLRSALITMYASCGAMDLAWDLYEKISPKYMVVLTAMVSGLAKGGKIGDARNVFDQMSPCFRSTTRNVISDCAHLGALDQAKWIQNYVDKNGFGKALSVNNALIDMYVKCGSPEGGREVFGKTPKKNAISWTIMINALECMEIHGGLAEEGRRIFHSLTNDEALEMIEAMPFAPNAIIWGSLMAACHVHGETELGEFAAK</sequence>
<dbReference type="GO" id="GO:0003723">
    <property type="term" value="F:RNA binding"/>
    <property type="evidence" value="ECO:0007669"/>
    <property type="project" value="InterPro"/>
</dbReference>